<sequence>MRAMVNGLKGEYEERDVDETLAPEEQAQEVGNEFANAVASTMRSVVALSPEGQHSEMEVEDVLNNEILDRAKQETP</sequence>
<reference evidence="2" key="1">
    <citation type="submission" date="2022-11" db="UniProtKB">
        <authorList>
            <consortium name="WormBaseParasite"/>
        </authorList>
    </citation>
    <scope>IDENTIFICATION</scope>
</reference>
<evidence type="ECO:0000313" key="2">
    <source>
        <dbReference type="WBParaSite" id="PEQ_0000680601-mRNA-1"/>
    </source>
</evidence>
<dbReference type="AlphaFoldDB" id="A0A914RKI6"/>
<accession>A0A914RKI6</accession>
<keyword evidence="1" id="KW-1185">Reference proteome</keyword>
<proteinExistence type="predicted"/>
<name>A0A914RKI6_PAREQ</name>
<evidence type="ECO:0000313" key="1">
    <source>
        <dbReference type="Proteomes" id="UP000887564"/>
    </source>
</evidence>
<organism evidence="1 2">
    <name type="scientific">Parascaris equorum</name>
    <name type="common">Equine roundworm</name>
    <dbReference type="NCBI Taxonomy" id="6256"/>
    <lineage>
        <taxon>Eukaryota</taxon>
        <taxon>Metazoa</taxon>
        <taxon>Ecdysozoa</taxon>
        <taxon>Nematoda</taxon>
        <taxon>Chromadorea</taxon>
        <taxon>Rhabditida</taxon>
        <taxon>Spirurina</taxon>
        <taxon>Ascaridomorpha</taxon>
        <taxon>Ascaridoidea</taxon>
        <taxon>Ascarididae</taxon>
        <taxon>Parascaris</taxon>
    </lineage>
</organism>
<dbReference type="Proteomes" id="UP000887564">
    <property type="component" value="Unplaced"/>
</dbReference>
<dbReference type="WBParaSite" id="PEQ_0000680601-mRNA-1">
    <property type="protein sequence ID" value="PEQ_0000680601-mRNA-1"/>
    <property type="gene ID" value="PEQ_0000680601"/>
</dbReference>
<protein>
    <submittedName>
        <fullName evidence="2">Uncharacterized protein</fullName>
    </submittedName>
</protein>